<name>A0A919IQS7_9ACTN</name>
<keyword evidence="3" id="KW-1185">Reference proteome</keyword>
<evidence type="ECO:0000313" key="3">
    <source>
        <dbReference type="Proteomes" id="UP000619479"/>
    </source>
</evidence>
<evidence type="ECO:0000313" key="2">
    <source>
        <dbReference type="EMBL" id="GID69496.1"/>
    </source>
</evidence>
<dbReference type="EMBL" id="BOMH01000062">
    <property type="protein sequence ID" value="GID69496.1"/>
    <property type="molecule type" value="Genomic_DNA"/>
</dbReference>
<evidence type="ECO:0008006" key="4">
    <source>
        <dbReference type="Google" id="ProtNLM"/>
    </source>
</evidence>
<proteinExistence type="predicted"/>
<comment type="caution">
    <text evidence="2">The sequence shown here is derived from an EMBL/GenBank/DDBJ whole genome shotgun (WGS) entry which is preliminary data.</text>
</comment>
<gene>
    <name evidence="2" type="ORF">Acy02nite_73770</name>
</gene>
<feature type="chain" id="PRO_5036719581" description="Heavy metal-binding domain-containing protein" evidence="1">
    <location>
        <begin position="18"/>
        <end position="292"/>
    </location>
</feature>
<sequence>MRLMTYALGLVVVFASAAGAGRAFGPEGKPAPAPAHTAMDEHPGHEATTVAAEGLQVTQAGYTLSPLTTRLVAGQAQTFAFRIVGPDGRAVTQFTREHGTEEHGTELHLIVVRRDMAGYQHLHPVRAADGTWSVPLTVSEPGAYRALADFTPRARTEGLVLGADLDAPGDYQPRLLPKPDWETTADGYTVTRAGEPQAGADSWMTVSVSRNGQPVTLEPYLGSFGHLVALHQGDLAYLHLHPQEGATAGPDVTVDASVAATGTYRLFLEFKHDGTVHLAEFTATTGAGHTHN</sequence>
<dbReference type="Proteomes" id="UP000619479">
    <property type="component" value="Unassembled WGS sequence"/>
</dbReference>
<dbReference type="AlphaFoldDB" id="A0A919IQS7"/>
<evidence type="ECO:0000256" key="1">
    <source>
        <dbReference type="SAM" id="SignalP"/>
    </source>
</evidence>
<keyword evidence="1" id="KW-0732">Signal</keyword>
<protein>
    <recommendedName>
        <fullName evidence="4">Heavy metal-binding domain-containing protein</fullName>
    </recommendedName>
</protein>
<organism evidence="2 3">
    <name type="scientific">Actinoplanes cyaneus</name>
    <dbReference type="NCBI Taxonomy" id="52696"/>
    <lineage>
        <taxon>Bacteria</taxon>
        <taxon>Bacillati</taxon>
        <taxon>Actinomycetota</taxon>
        <taxon>Actinomycetes</taxon>
        <taxon>Micromonosporales</taxon>
        <taxon>Micromonosporaceae</taxon>
        <taxon>Actinoplanes</taxon>
    </lineage>
</organism>
<reference evidence="2" key="1">
    <citation type="submission" date="2021-01" db="EMBL/GenBank/DDBJ databases">
        <title>Whole genome shotgun sequence of Actinoplanes cyaneus NBRC 14990.</title>
        <authorList>
            <person name="Komaki H."/>
            <person name="Tamura T."/>
        </authorList>
    </citation>
    <scope>NUCLEOTIDE SEQUENCE</scope>
    <source>
        <strain evidence="2">NBRC 14990</strain>
    </source>
</reference>
<feature type="signal peptide" evidence="1">
    <location>
        <begin position="1"/>
        <end position="17"/>
    </location>
</feature>
<accession>A0A919IQS7</accession>